<protein>
    <submittedName>
        <fullName evidence="3">Transcriptional regulator</fullName>
    </submittedName>
</protein>
<dbReference type="InterPro" id="IPR001387">
    <property type="entry name" value="Cro/C1-type_HTH"/>
</dbReference>
<dbReference type="Gene3D" id="1.10.260.40">
    <property type="entry name" value="lambda repressor-like DNA-binding domains"/>
    <property type="match status" value="1"/>
</dbReference>
<accession>A0A511MVK9</accession>
<feature type="region of interest" description="Disordered" evidence="1">
    <location>
        <begin position="1"/>
        <end position="20"/>
    </location>
</feature>
<dbReference type="InterPro" id="IPR041413">
    <property type="entry name" value="MLTR_LBD"/>
</dbReference>
<dbReference type="PANTHER" id="PTHR35010">
    <property type="entry name" value="BLL4672 PROTEIN-RELATED"/>
    <property type="match status" value="1"/>
</dbReference>
<comment type="caution">
    <text evidence="3">The sequence shown here is derived from an EMBL/GenBank/DDBJ whole genome shotgun (WGS) entry which is preliminary data.</text>
</comment>
<dbReference type="Gene3D" id="3.30.450.180">
    <property type="match status" value="1"/>
</dbReference>
<evidence type="ECO:0000313" key="4">
    <source>
        <dbReference type="Proteomes" id="UP000321306"/>
    </source>
</evidence>
<evidence type="ECO:0000259" key="2">
    <source>
        <dbReference type="PROSITE" id="PS50943"/>
    </source>
</evidence>
<dbReference type="Pfam" id="PF17765">
    <property type="entry name" value="MLTR_LBD"/>
    <property type="match status" value="1"/>
</dbReference>
<dbReference type="PROSITE" id="PS50943">
    <property type="entry name" value="HTH_CROC1"/>
    <property type="match status" value="1"/>
</dbReference>
<dbReference type="CDD" id="cd00093">
    <property type="entry name" value="HTH_XRE"/>
    <property type="match status" value="1"/>
</dbReference>
<dbReference type="GO" id="GO:0003677">
    <property type="term" value="F:DNA binding"/>
    <property type="evidence" value="ECO:0007669"/>
    <property type="project" value="InterPro"/>
</dbReference>
<dbReference type="RefSeq" id="WP_146881761.1">
    <property type="nucleotide sequence ID" value="NZ_BJXB01000001.1"/>
</dbReference>
<reference evidence="3 4" key="1">
    <citation type="submission" date="2019-07" db="EMBL/GenBank/DDBJ databases">
        <title>Whole genome shotgun sequence of Deinococcus cellulosilyticus NBRC 106333.</title>
        <authorList>
            <person name="Hosoyama A."/>
            <person name="Uohara A."/>
            <person name="Ohji S."/>
            <person name="Ichikawa N."/>
        </authorList>
    </citation>
    <scope>NUCLEOTIDE SEQUENCE [LARGE SCALE GENOMIC DNA]</scope>
    <source>
        <strain evidence="3 4">NBRC 106333</strain>
    </source>
</reference>
<sequence>MKRQKLSPAQAGLPLTARRRTPGLRREEVAELAGISTAWYTYLEQGREVQASEEAMERIALALQLTASEKAHLLQLALPPRIHPELPTSIPASLQSTLDGLDLQPAFVVDGLMNVLAWNGSSAALFLDFSDLRGIKRNLLHYVMTHPALKEMYQDWEGNARRLIAQFRRGSALYQDTEAFQTLIQALKKSSPEFGLWWPLQDVADPGSGIKLLHHRSAGEMRFQYTSLSCDDDPRLTLFIHIPLDGQTRQGLQQLIEKRTLNLQKQV</sequence>
<dbReference type="OrthoDB" id="5346389at2"/>
<keyword evidence="4" id="KW-1185">Reference proteome</keyword>
<dbReference type="EMBL" id="BJXB01000001">
    <property type="protein sequence ID" value="GEM44614.1"/>
    <property type="molecule type" value="Genomic_DNA"/>
</dbReference>
<dbReference type="AlphaFoldDB" id="A0A511MVK9"/>
<gene>
    <name evidence="3" type="ORF">DC3_02490</name>
</gene>
<evidence type="ECO:0000256" key="1">
    <source>
        <dbReference type="SAM" id="MobiDB-lite"/>
    </source>
</evidence>
<feature type="domain" description="HTH cro/C1-type" evidence="2">
    <location>
        <begin position="15"/>
        <end position="70"/>
    </location>
</feature>
<evidence type="ECO:0000313" key="3">
    <source>
        <dbReference type="EMBL" id="GEM44614.1"/>
    </source>
</evidence>
<dbReference type="Proteomes" id="UP000321306">
    <property type="component" value="Unassembled WGS sequence"/>
</dbReference>
<dbReference type="InterPro" id="IPR010982">
    <property type="entry name" value="Lambda_DNA-bd_dom_sf"/>
</dbReference>
<dbReference type="SMART" id="SM00530">
    <property type="entry name" value="HTH_XRE"/>
    <property type="match status" value="1"/>
</dbReference>
<organism evidence="3 4">
    <name type="scientific">Deinococcus cellulosilyticus (strain DSM 18568 / NBRC 106333 / KACC 11606 / 5516J-15)</name>
    <dbReference type="NCBI Taxonomy" id="1223518"/>
    <lineage>
        <taxon>Bacteria</taxon>
        <taxon>Thermotogati</taxon>
        <taxon>Deinococcota</taxon>
        <taxon>Deinococci</taxon>
        <taxon>Deinococcales</taxon>
        <taxon>Deinococcaceae</taxon>
        <taxon>Deinococcus</taxon>
    </lineage>
</organism>
<dbReference type="Pfam" id="PF13560">
    <property type="entry name" value="HTH_31"/>
    <property type="match status" value="1"/>
</dbReference>
<name>A0A511MVK9_DEIC1</name>
<dbReference type="SUPFAM" id="SSF47413">
    <property type="entry name" value="lambda repressor-like DNA-binding domains"/>
    <property type="match status" value="1"/>
</dbReference>
<proteinExistence type="predicted"/>